<keyword evidence="5" id="KW-0547">Nucleotide-binding</keyword>
<dbReference type="InterPro" id="IPR027417">
    <property type="entry name" value="P-loop_NTPase"/>
</dbReference>
<dbReference type="GO" id="GO:0016887">
    <property type="term" value="F:ATP hydrolysis activity"/>
    <property type="evidence" value="ECO:0007669"/>
    <property type="project" value="InterPro"/>
</dbReference>
<feature type="transmembrane region" description="Helical" evidence="9">
    <location>
        <begin position="272"/>
        <end position="292"/>
    </location>
</feature>
<dbReference type="Pfam" id="PF00664">
    <property type="entry name" value="ABC_membrane"/>
    <property type="match status" value="1"/>
</dbReference>
<evidence type="ECO:0000259" key="11">
    <source>
        <dbReference type="PROSITE" id="PS50929"/>
    </source>
</evidence>
<keyword evidence="7 9" id="KW-1133">Transmembrane helix</keyword>
<feature type="transmembrane region" description="Helical" evidence="9">
    <location>
        <begin position="58"/>
        <end position="80"/>
    </location>
</feature>
<dbReference type="RefSeq" id="WP_015327369.1">
    <property type="nucleotide sequence ID" value="NC_019978.1"/>
</dbReference>
<evidence type="ECO:0000256" key="4">
    <source>
        <dbReference type="ARBA" id="ARBA00022692"/>
    </source>
</evidence>
<feature type="transmembrane region" description="Helical" evidence="9">
    <location>
        <begin position="158"/>
        <end position="176"/>
    </location>
</feature>
<dbReference type="PANTHER" id="PTHR43394:SF1">
    <property type="entry name" value="ATP-BINDING CASSETTE SUB-FAMILY B MEMBER 10, MITOCHONDRIAL"/>
    <property type="match status" value="1"/>
</dbReference>
<keyword evidence="13" id="KW-1185">Reference proteome</keyword>
<dbReference type="InterPro" id="IPR003593">
    <property type="entry name" value="AAA+_ATPase"/>
</dbReference>
<dbReference type="GO" id="GO:0015421">
    <property type="term" value="F:ABC-type oligopeptide transporter activity"/>
    <property type="evidence" value="ECO:0007669"/>
    <property type="project" value="TreeGrafter"/>
</dbReference>
<dbReference type="FunFam" id="1.20.1560.10:FF:000011">
    <property type="entry name" value="Multidrug ABC transporter ATP-binding protein"/>
    <property type="match status" value="1"/>
</dbReference>
<dbReference type="OrthoDB" id="9762517at2"/>
<evidence type="ECO:0000259" key="10">
    <source>
        <dbReference type="PROSITE" id="PS50893"/>
    </source>
</evidence>
<feature type="domain" description="ABC transporter" evidence="10">
    <location>
        <begin position="335"/>
        <end position="568"/>
    </location>
</feature>
<dbReference type="KEGG" id="hhl:Halha_1716"/>
<dbReference type="SUPFAM" id="SSF52540">
    <property type="entry name" value="P-loop containing nucleoside triphosphate hydrolases"/>
    <property type="match status" value="1"/>
</dbReference>
<evidence type="ECO:0000256" key="1">
    <source>
        <dbReference type="ARBA" id="ARBA00004651"/>
    </source>
</evidence>
<keyword evidence="8 9" id="KW-0472">Membrane</keyword>
<keyword evidence="6" id="KW-0067">ATP-binding</keyword>
<dbReference type="SMART" id="SM00382">
    <property type="entry name" value="AAA"/>
    <property type="match status" value="1"/>
</dbReference>
<dbReference type="GO" id="GO:0005524">
    <property type="term" value="F:ATP binding"/>
    <property type="evidence" value="ECO:0007669"/>
    <property type="project" value="UniProtKB-KW"/>
</dbReference>
<dbReference type="Proteomes" id="UP000010880">
    <property type="component" value="Chromosome"/>
</dbReference>
<evidence type="ECO:0000313" key="12">
    <source>
        <dbReference type="EMBL" id="AGB41653.1"/>
    </source>
</evidence>
<dbReference type="Pfam" id="PF00005">
    <property type="entry name" value="ABC_tran"/>
    <property type="match status" value="1"/>
</dbReference>
<dbReference type="CDD" id="cd18542">
    <property type="entry name" value="ABC_6TM_YknU_like"/>
    <property type="match status" value="1"/>
</dbReference>
<feature type="transmembrane region" description="Helical" evidence="9">
    <location>
        <begin position="125"/>
        <end position="152"/>
    </location>
</feature>
<evidence type="ECO:0000256" key="5">
    <source>
        <dbReference type="ARBA" id="ARBA00022741"/>
    </source>
</evidence>
<keyword evidence="2" id="KW-0813">Transport</keyword>
<dbReference type="InterPro" id="IPR039421">
    <property type="entry name" value="Type_1_exporter"/>
</dbReference>
<proteinExistence type="predicted"/>
<name>L0KC39_HALHC</name>
<keyword evidence="4 9" id="KW-0812">Transmembrane</keyword>
<evidence type="ECO:0000256" key="3">
    <source>
        <dbReference type="ARBA" id="ARBA00022475"/>
    </source>
</evidence>
<dbReference type="AlphaFoldDB" id="L0KC39"/>
<sequence length="587" mass="66934">MEVFKKLWNYVRGYSYLFYSGIIFIILNVGASMVPGYLNRRIIDDVITNGKTQLLTGLLVAYIGVTLLRSLCIIIQRYCIEALSQKTLRDLKQSVYDHLQKLSFSFFNENRTGELMSRMTGDMNAIRLVIAEGMIQLIRCVFYVLLVGIVLIRENVQLTLISLATSPFIAFFAYRLSRRIKPAFSEVREQFSELNSTVQENISGIRIVKAFHQQYHEMEKFDEENHDYFKKNYGAAKIWAKYFPIIEFLGGASTVFLLYFGGRLVIQGEITIGVWMQFNSYLWMLIMPMRLLGRLVNMISRAIASGERIFNILETESEIENGENPVTVDQVKGEIEFKDVSLRYDDQYILKDINFHAKPDDTVAIMGATGSGKSSLINLIARYYDVTEGEVCIDDINVKDFDLKNLREQVSIVMQDVFLFSETIKNNIAYGSPDASLDEIKEAAKIAGAKEFIEEIDEGYQEVVGERGMGLSGGQKQRVSLARAVLEESPILILDDATSAVDMETEHKIQEALEEMDDKSTLFIIAHRISSVRNADQIIILKDGKIAERGTHEELLKLKGEYYNIFEKQYKELIADGGYFEEKLEVS</sequence>
<dbReference type="GO" id="GO:0005886">
    <property type="term" value="C:plasma membrane"/>
    <property type="evidence" value="ECO:0007669"/>
    <property type="project" value="UniProtKB-SubCell"/>
</dbReference>
<dbReference type="PANTHER" id="PTHR43394">
    <property type="entry name" value="ATP-DEPENDENT PERMEASE MDL1, MITOCHONDRIAL"/>
    <property type="match status" value="1"/>
</dbReference>
<keyword evidence="3" id="KW-1003">Cell membrane</keyword>
<feature type="domain" description="ABC transmembrane type-1" evidence="11">
    <location>
        <begin position="21"/>
        <end position="301"/>
    </location>
</feature>
<evidence type="ECO:0000256" key="6">
    <source>
        <dbReference type="ARBA" id="ARBA00022840"/>
    </source>
</evidence>
<dbReference type="HOGENOM" id="CLU_000604_84_3_9"/>
<dbReference type="Gene3D" id="1.20.1560.10">
    <property type="entry name" value="ABC transporter type 1, transmembrane domain"/>
    <property type="match status" value="1"/>
</dbReference>
<dbReference type="InterPro" id="IPR011527">
    <property type="entry name" value="ABC1_TM_dom"/>
</dbReference>
<evidence type="ECO:0000256" key="2">
    <source>
        <dbReference type="ARBA" id="ARBA00022448"/>
    </source>
</evidence>
<dbReference type="SUPFAM" id="SSF90123">
    <property type="entry name" value="ABC transporter transmembrane region"/>
    <property type="match status" value="1"/>
</dbReference>
<dbReference type="eggNOG" id="COG1132">
    <property type="taxonomic scope" value="Bacteria"/>
</dbReference>
<organism evidence="12 13">
    <name type="scientific">Halobacteroides halobius (strain ATCC 35273 / DSM 5150 / MD-1)</name>
    <dbReference type="NCBI Taxonomy" id="748449"/>
    <lineage>
        <taxon>Bacteria</taxon>
        <taxon>Bacillati</taxon>
        <taxon>Bacillota</taxon>
        <taxon>Clostridia</taxon>
        <taxon>Halanaerobiales</taxon>
        <taxon>Halobacteroidaceae</taxon>
        <taxon>Halobacteroides</taxon>
    </lineage>
</organism>
<dbReference type="EMBL" id="CP003359">
    <property type="protein sequence ID" value="AGB41653.1"/>
    <property type="molecule type" value="Genomic_DNA"/>
</dbReference>
<dbReference type="STRING" id="748449.Halha_1716"/>
<gene>
    <name evidence="12" type="ordered locus">Halha_1716</name>
</gene>
<dbReference type="InterPro" id="IPR003439">
    <property type="entry name" value="ABC_transporter-like_ATP-bd"/>
</dbReference>
<dbReference type="PROSITE" id="PS50929">
    <property type="entry name" value="ABC_TM1F"/>
    <property type="match status" value="1"/>
</dbReference>
<dbReference type="PROSITE" id="PS50893">
    <property type="entry name" value="ABC_TRANSPORTER_2"/>
    <property type="match status" value="1"/>
</dbReference>
<comment type="subcellular location">
    <subcellularLocation>
        <location evidence="1">Cell membrane</location>
        <topology evidence="1">Multi-pass membrane protein</topology>
    </subcellularLocation>
</comment>
<protein>
    <submittedName>
        <fullName evidence="12">ABC-type multidrug transport system, ATPase and permease component</fullName>
    </submittedName>
</protein>
<dbReference type="FunFam" id="3.40.50.300:FF:000221">
    <property type="entry name" value="Multidrug ABC transporter ATP-binding protein"/>
    <property type="match status" value="1"/>
</dbReference>
<dbReference type="InterPro" id="IPR036640">
    <property type="entry name" value="ABC1_TM_sf"/>
</dbReference>
<dbReference type="Gene3D" id="3.40.50.300">
    <property type="entry name" value="P-loop containing nucleotide triphosphate hydrolases"/>
    <property type="match status" value="1"/>
</dbReference>
<feature type="transmembrane region" description="Helical" evidence="9">
    <location>
        <begin position="239"/>
        <end position="260"/>
    </location>
</feature>
<feature type="transmembrane region" description="Helical" evidence="9">
    <location>
        <begin position="16"/>
        <end position="38"/>
    </location>
</feature>
<dbReference type="PROSITE" id="PS00211">
    <property type="entry name" value="ABC_TRANSPORTER_1"/>
    <property type="match status" value="1"/>
</dbReference>
<evidence type="ECO:0000256" key="7">
    <source>
        <dbReference type="ARBA" id="ARBA00022989"/>
    </source>
</evidence>
<evidence type="ECO:0000256" key="9">
    <source>
        <dbReference type="SAM" id="Phobius"/>
    </source>
</evidence>
<accession>L0KC39</accession>
<dbReference type="InterPro" id="IPR017871">
    <property type="entry name" value="ABC_transporter-like_CS"/>
</dbReference>
<reference evidence="13" key="1">
    <citation type="submission" date="2012-02" db="EMBL/GenBank/DDBJ databases">
        <title>The complete genome of Halobacteroides halobius DSM 5150.</title>
        <authorList>
            <person name="Lucas S."/>
            <person name="Copeland A."/>
            <person name="Lapidus A."/>
            <person name="Glavina del Rio T."/>
            <person name="Dalin E."/>
            <person name="Tice H."/>
            <person name="Bruce D."/>
            <person name="Goodwin L."/>
            <person name="Pitluck S."/>
            <person name="Peters L."/>
            <person name="Mikhailova N."/>
            <person name="Gu W."/>
            <person name="Kyrpides N."/>
            <person name="Mavromatis K."/>
            <person name="Ivanova N."/>
            <person name="Brettin T."/>
            <person name="Detter J.C."/>
            <person name="Han C."/>
            <person name="Larimer F."/>
            <person name="Land M."/>
            <person name="Hauser L."/>
            <person name="Markowitz V."/>
            <person name="Cheng J.-F."/>
            <person name="Hugenholtz P."/>
            <person name="Woyke T."/>
            <person name="Wu D."/>
            <person name="Tindall B."/>
            <person name="Pomrenke H."/>
            <person name="Brambilla E."/>
            <person name="Klenk H.-P."/>
            <person name="Eisen J.A."/>
        </authorList>
    </citation>
    <scope>NUCLEOTIDE SEQUENCE [LARGE SCALE GENOMIC DNA]</scope>
    <source>
        <strain evidence="13">ATCC 35273 / DSM 5150 / MD-1</strain>
    </source>
</reference>
<evidence type="ECO:0000256" key="8">
    <source>
        <dbReference type="ARBA" id="ARBA00023136"/>
    </source>
</evidence>
<evidence type="ECO:0000313" key="13">
    <source>
        <dbReference type="Proteomes" id="UP000010880"/>
    </source>
</evidence>